<proteinExistence type="predicted"/>
<dbReference type="PaxDb" id="2903-EOD12426"/>
<dbReference type="GO" id="GO:0034066">
    <property type="term" value="C:Ric1-Rgp1 guanyl-nucleotide exchange factor complex"/>
    <property type="evidence" value="ECO:0007669"/>
    <property type="project" value="InterPro"/>
</dbReference>
<dbReference type="InterPro" id="IPR040096">
    <property type="entry name" value="Ric1"/>
</dbReference>
<dbReference type="GO" id="GO:0006886">
    <property type="term" value="P:intracellular protein transport"/>
    <property type="evidence" value="ECO:0007669"/>
    <property type="project" value="InterPro"/>
</dbReference>
<dbReference type="GO" id="GO:0042147">
    <property type="term" value="P:retrograde transport, endosome to Golgi"/>
    <property type="evidence" value="ECO:0007669"/>
    <property type="project" value="TreeGrafter"/>
</dbReference>
<feature type="region of interest" description="Disordered" evidence="3">
    <location>
        <begin position="165"/>
        <end position="235"/>
    </location>
</feature>
<dbReference type="InterPro" id="IPR009771">
    <property type="entry name" value="RIC1_C"/>
</dbReference>
<dbReference type="PANTHER" id="PTHR22746:SF10">
    <property type="entry name" value="GUANINE NUCLEOTIDE EXCHANGE FACTOR SUBUNIT RIC1"/>
    <property type="match status" value="1"/>
</dbReference>
<feature type="region of interest" description="Disordered" evidence="3">
    <location>
        <begin position="358"/>
        <end position="377"/>
    </location>
</feature>
<feature type="compositionally biased region" description="Low complexity" evidence="3">
    <location>
        <begin position="216"/>
        <end position="233"/>
    </location>
</feature>
<feature type="domain" description="RIC1 C-terminal alpha solenoid region" evidence="4">
    <location>
        <begin position="837"/>
        <end position="1001"/>
    </location>
</feature>
<dbReference type="RefSeq" id="XP_005764855.1">
    <property type="nucleotide sequence ID" value="XM_005764798.1"/>
</dbReference>
<dbReference type="InterPro" id="IPR011047">
    <property type="entry name" value="Quinoprotein_ADH-like_sf"/>
</dbReference>
<protein>
    <recommendedName>
        <fullName evidence="4">RIC1 C-terminal alpha solenoid region domain-containing protein</fullName>
    </recommendedName>
</protein>
<organism evidence="5 6">
    <name type="scientific">Emiliania huxleyi (strain CCMP1516)</name>
    <dbReference type="NCBI Taxonomy" id="280463"/>
    <lineage>
        <taxon>Eukaryota</taxon>
        <taxon>Haptista</taxon>
        <taxon>Haptophyta</taxon>
        <taxon>Prymnesiophyceae</taxon>
        <taxon>Isochrysidales</taxon>
        <taxon>Noelaerhabdaceae</taxon>
        <taxon>Emiliania</taxon>
    </lineage>
</organism>
<comment type="subcellular location">
    <subcellularLocation>
        <location evidence="1">Membrane</location>
    </subcellularLocation>
</comment>
<dbReference type="GO" id="GO:0005829">
    <property type="term" value="C:cytosol"/>
    <property type="evidence" value="ECO:0007669"/>
    <property type="project" value="TreeGrafter"/>
</dbReference>
<sequence length="1008" mass="102699">MQRRDFSTQVVDVKPHASLVAVAFPRLICVWSDFGQHIPRCESGPLPGGTLAASDALQQLAWHPSGDRLAALTRHAQVIIFVLDDDPAGGNKLRLLRVPAAPGPLGGGASLAVPPLGETSMGGDGGGLLVGAGGPTSFTAWSWGGDSRPAGRFTAAVQAALGTAAASPPPAFGEEEGGGGGVAGSQRRVGAAPSRGRVPAAVVRRGATSAAPRSGPATPLSSPTPSADPSPAAGRVGGSAAGECVVGCDDLAVCSRAGVCVVVAGGGAALLWHAPLVVLFALPPAAPTGASAVIAPAATLSLAPWGIGERMSGPVGALAFSFDGGRLAVGWRGPRGGLAVFSSAGALVAAWPSVTAQQPAGGAPSAPPREGPFGGAGSACGTSAGGGGLAGEGRLDPTGPHPAAVTAVAWAGEDASVFVGSRICVSSAASGACGSGAGSAALCADVFADGLSADCSCAGERHSVFRFDPSAAGPGLLRRGAVSPDGRRVALAAARGVAVRRIDEAEMLPADWRVAFDPPARRARPVASASAASLCVEELRWLEEEDGACDVLLAIGRPSAGVDRPGVRRPGTWGVSDALASVGFAEPLPTPDTYAARHAGTGPLELRALDCGTMRLLLHLPLPVRGVVWGCSSVPAAPSLLALGCEQDSGAQAICLVTITRSPPARLHAQAVRRTPLLELLLLSSDGRLSLLRFATSCGGAAAPSRTPLVEPIWPAALPRSQRVHQCWHLAGAAWAEEERSTWFYRWDGGGLTASTRPGEEDREVEAVVASGPGSVHLTEWQGESTVTCEIPLLPQQREVAPVAILPDCHALIGIGPPELNAAQLGPPLVAQPLLHRSLRWLLTHQRRAAAERLARGPGCFRRRHCLERLLHEATVEAHKSCPLGEGARPLLSDVALLLLRALLPAERSRVIAGCAPLSEPSHWPVLFRACGTPDELLRASLAAGDTRGAMLLLLPVLVECGVSQCEAALRAVRQAALSAGQPQTIADVERFERRLTAAGAGREAVVS</sequence>
<dbReference type="SUPFAM" id="SSF50998">
    <property type="entry name" value="Quinoprotein alcohol dehydrogenase-like"/>
    <property type="match status" value="1"/>
</dbReference>
<dbReference type="STRING" id="2903.R1DNL1"/>
<evidence type="ECO:0000259" key="4">
    <source>
        <dbReference type="Pfam" id="PF07064"/>
    </source>
</evidence>
<reference evidence="6" key="1">
    <citation type="journal article" date="2013" name="Nature">
        <title>Pan genome of the phytoplankton Emiliania underpins its global distribution.</title>
        <authorList>
            <person name="Read B.A."/>
            <person name="Kegel J."/>
            <person name="Klute M.J."/>
            <person name="Kuo A."/>
            <person name="Lefebvre S.C."/>
            <person name="Maumus F."/>
            <person name="Mayer C."/>
            <person name="Miller J."/>
            <person name="Monier A."/>
            <person name="Salamov A."/>
            <person name="Young J."/>
            <person name="Aguilar M."/>
            <person name="Claverie J.M."/>
            <person name="Frickenhaus S."/>
            <person name="Gonzalez K."/>
            <person name="Herman E.K."/>
            <person name="Lin Y.C."/>
            <person name="Napier J."/>
            <person name="Ogata H."/>
            <person name="Sarno A.F."/>
            <person name="Shmutz J."/>
            <person name="Schroeder D."/>
            <person name="de Vargas C."/>
            <person name="Verret F."/>
            <person name="von Dassow P."/>
            <person name="Valentin K."/>
            <person name="Van de Peer Y."/>
            <person name="Wheeler G."/>
            <person name="Dacks J.B."/>
            <person name="Delwiche C.F."/>
            <person name="Dyhrman S.T."/>
            <person name="Glockner G."/>
            <person name="John U."/>
            <person name="Richards T."/>
            <person name="Worden A.Z."/>
            <person name="Zhang X."/>
            <person name="Grigoriev I.V."/>
            <person name="Allen A.E."/>
            <person name="Bidle K."/>
            <person name="Borodovsky M."/>
            <person name="Bowler C."/>
            <person name="Brownlee C."/>
            <person name="Cock J.M."/>
            <person name="Elias M."/>
            <person name="Gladyshev V.N."/>
            <person name="Groth M."/>
            <person name="Guda C."/>
            <person name="Hadaegh A."/>
            <person name="Iglesias-Rodriguez M.D."/>
            <person name="Jenkins J."/>
            <person name="Jones B.M."/>
            <person name="Lawson T."/>
            <person name="Leese F."/>
            <person name="Lindquist E."/>
            <person name="Lobanov A."/>
            <person name="Lomsadze A."/>
            <person name="Malik S.B."/>
            <person name="Marsh M.E."/>
            <person name="Mackinder L."/>
            <person name="Mock T."/>
            <person name="Mueller-Roeber B."/>
            <person name="Pagarete A."/>
            <person name="Parker M."/>
            <person name="Probert I."/>
            <person name="Quesneville H."/>
            <person name="Raines C."/>
            <person name="Rensing S.A."/>
            <person name="Riano-Pachon D.M."/>
            <person name="Richier S."/>
            <person name="Rokitta S."/>
            <person name="Shiraiwa Y."/>
            <person name="Soanes D.M."/>
            <person name="van der Giezen M."/>
            <person name="Wahlund T.M."/>
            <person name="Williams B."/>
            <person name="Wilson W."/>
            <person name="Wolfe G."/>
            <person name="Wurch L.L."/>
        </authorList>
    </citation>
    <scope>NUCLEOTIDE SEQUENCE</scope>
</reference>
<evidence type="ECO:0000313" key="6">
    <source>
        <dbReference type="Proteomes" id="UP000013827"/>
    </source>
</evidence>
<dbReference type="Pfam" id="PF07064">
    <property type="entry name" value="RIC1"/>
    <property type="match status" value="1"/>
</dbReference>
<reference evidence="5" key="2">
    <citation type="submission" date="2024-10" db="UniProtKB">
        <authorList>
            <consortium name="EnsemblProtists"/>
        </authorList>
    </citation>
    <scope>IDENTIFICATION</scope>
</reference>
<evidence type="ECO:0000256" key="3">
    <source>
        <dbReference type="SAM" id="MobiDB-lite"/>
    </source>
</evidence>
<dbReference type="AlphaFoldDB" id="A0A0D3IME1"/>
<feature type="compositionally biased region" description="Low complexity" evidence="3">
    <location>
        <begin position="184"/>
        <end position="207"/>
    </location>
</feature>
<accession>A0A0D3IME1</accession>
<keyword evidence="2" id="KW-0472">Membrane</keyword>
<name>A0A0D3IME1_EMIH1</name>
<dbReference type="PANTHER" id="PTHR22746">
    <property type="entry name" value="RAB6A-GEF COMPLEX PARTNER PROTEIN 1"/>
    <property type="match status" value="1"/>
</dbReference>
<evidence type="ECO:0000313" key="5">
    <source>
        <dbReference type="EnsemblProtists" id="EOD12426"/>
    </source>
</evidence>
<dbReference type="Proteomes" id="UP000013827">
    <property type="component" value="Unassembled WGS sequence"/>
</dbReference>
<dbReference type="EnsemblProtists" id="EOD12426">
    <property type="protein sequence ID" value="EOD12426"/>
    <property type="gene ID" value="EMIHUDRAFT_452214"/>
</dbReference>
<dbReference type="GO" id="GO:0000139">
    <property type="term" value="C:Golgi membrane"/>
    <property type="evidence" value="ECO:0007669"/>
    <property type="project" value="TreeGrafter"/>
</dbReference>
<dbReference type="KEGG" id="ehx:EMIHUDRAFT_452214"/>
<dbReference type="HOGENOM" id="CLU_298352_0_0_1"/>
<dbReference type="GeneID" id="17258496"/>
<evidence type="ECO:0000256" key="2">
    <source>
        <dbReference type="ARBA" id="ARBA00023136"/>
    </source>
</evidence>
<evidence type="ECO:0000256" key="1">
    <source>
        <dbReference type="ARBA" id="ARBA00004370"/>
    </source>
</evidence>
<keyword evidence="6" id="KW-1185">Reference proteome</keyword>